<feature type="compositionally biased region" description="Basic and acidic residues" evidence="1">
    <location>
        <begin position="1472"/>
        <end position="1487"/>
    </location>
</feature>
<protein>
    <submittedName>
        <fullName evidence="2">Uncharacterized protein</fullName>
    </submittedName>
</protein>
<comment type="caution">
    <text evidence="2">The sequence shown here is derived from an EMBL/GenBank/DDBJ whole genome shotgun (WGS) entry which is preliminary data.</text>
</comment>
<name>A0A4Y9YCT7_9APHY</name>
<dbReference type="EMBL" id="SEKV01000306">
    <property type="protein sequence ID" value="TFY59387.1"/>
    <property type="molecule type" value="Genomic_DNA"/>
</dbReference>
<feature type="compositionally biased region" description="Basic residues" evidence="1">
    <location>
        <begin position="1605"/>
        <end position="1617"/>
    </location>
</feature>
<feature type="compositionally biased region" description="Acidic residues" evidence="1">
    <location>
        <begin position="966"/>
        <end position="982"/>
    </location>
</feature>
<sequence>MIASNHPGHDRYKENEKQAAPGPSRPHCAAAGKTVVKETEMDEESDTGDEESNTGDEESNTGDEESDSQQAKAAKASTEPTTSKGKGKGKAKAKPVADCHAKKIADHEIQIAISYIDLYKATIPRTNQYERPARNEAFRGVDWTLKLAGGNKWNVCDSKGTIMETIDDRYYEEMRLLNRYITHYGYLINEATNGMQDVACPWASRDDRPAVITDSQDMWHYRKVTTWMVNTCIRIRRLALQYAKADETKKAFNPILHLWGVCLSHYPDDFALAREMDVEPVIGCDPQHINWMEWARDHGKANVYGQAVVDAYFGANTNEEIKAANEMALPEGYDDAIRALGQQVHALAELGVIEGYKAKRARLPATFVAHLLKKAQTADARTAGEPVSRAGTAILNRNKSNSLIGTVFKHFDTGRDTRFDRGGGNDEFDLVKTRLPTYKACGAQSNSLTEDEMTAFGNLAGWFVRAVPNVGNGEEPLWHVVDIHGGVRGIVQGRQYHEMRLLNRHINWCLHHVYILQKSIGDVACPWKSPDQRPESKEEDPWRFLESVIWTSLTEAAIREQAMKDARKPKFNPILHIWGTAMSSDPSNIMFSDVTDVLSKLRCDLPGTDWIGWAMYNNMEDMYGRQAVKAYTHGVQPAEQAQVELPEGVDVGLEDALKATWDSTSKVVTMVRNRMLMSGPAEGEMAEPSATDKPSHKSTSITADDLKDTDIDMLDATAMATHSAAPPETSLKSVHTSLHSFLHSMPTFTQTSTVSQPTSPKAGEKRKKVDSIAYELCTAHSLFDEQRTTSNASTASQQAPPAPSHRESSHAAPSVPLARDPEPEAGSSNPGVSVSEKHGEQDMILGDGNGAVVDERNVHAEPTGQVNRVAKSVAAQRSHDHSSTSSGAQGQSNMKVREAPVDGVCGGMINICMQRVARPTARNMENIPESIPDKGTTPTPVPDAGVLSDILWSPRATSGKQRAAGETEDGVMDRESDEDEWDDLPEDECELVKAHLQMYQLSNTLVPKDPALEMDAIHNAVDWYLREEKKYRDHRDTVWCVYSKSDIPMGKIPGRQYEEMRMLNRFATWSGYVTQAIMDAIGEVECPWPTSAHRPAFIAEQDDPWRILQSYIRGTNIAHIIRNAVLSYSKGTETARDGFNPVLQIWASAIIWHKEDIILHETIEPLASLCHDISDFDWPDWARKQGWENIYGSNIVEAAKRAHKPRAIAAAKRLPRPELFDDSIEAEMENMRAAICKRVKQGVEQMRVARMADAMLRGGPASKDKRRSKASATGQTAHEDIEPVEWDPTCAPLQTPHEHSSMLGIRGEASGQHSIMELVAGIKEENAEQMVEFTSPEGARMTPMADMGQFAASSRDMSPEIPVYNSGNLEESADMRDLSPERPLYMAYIAKQPSDARDMSLEIPDARDMSPEIPDARDLSPEIPDARDLSPEIPDMRRMPAKILEHMADIPEKWSDDDENDYQLPNVSSEEDPTRQNQRADKGKQAARDFTMPPFNIPRDNEPVDIPSSDVDIPLALTVASKPRFRSLVRKPHEPTILEHPKTPRSSRNRVVDVVRSPMKQRLPTLRFSDVSSSRSSSIGTQSASAPPDSESDEEEDEDEAKPVVKAKTRTGTKSRTRMLATSQPSRQASTSRTSIQSQPPLSEPGMSRQSSMSSVDQNPPALSELALKIKANPVQYIVKTGEQVKAELDGIPEGEETTISEASKESLCRLILTLKQLLKSKDKDFGYKLREIESDAAKKDRLKNGLGRLVMQTRRLSKVLPKDVVAAMVTVYPKLIG</sequence>
<feature type="compositionally biased region" description="Acidic residues" evidence="1">
    <location>
        <begin position="40"/>
        <end position="67"/>
    </location>
</feature>
<dbReference type="Proteomes" id="UP000298390">
    <property type="component" value="Unassembled WGS sequence"/>
</dbReference>
<feature type="region of interest" description="Disordered" evidence="1">
    <location>
        <begin position="679"/>
        <end position="707"/>
    </location>
</feature>
<feature type="region of interest" description="Disordered" evidence="1">
    <location>
        <begin position="1531"/>
        <end position="1660"/>
    </location>
</feature>
<feature type="compositionally biased region" description="Basic and acidic residues" evidence="1">
    <location>
        <begin position="1531"/>
        <end position="1542"/>
    </location>
</feature>
<evidence type="ECO:0000313" key="3">
    <source>
        <dbReference type="Proteomes" id="UP000298390"/>
    </source>
</evidence>
<feature type="compositionally biased region" description="Acidic residues" evidence="1">
    <location>
        <begin position="1590"/>
        <end position="1600"/>
    </location>
</feature>
<feature type="region of interest" description="Disordered" evidence="1">
    <location>
        <begin position="1254"/>
        <end position="1299"/>
    </location>
</feature>
<feature type="compositionally biased region" description="Low complexity" evidence="1">
    <location>
        <begin position="68"/>
        <end position="77"/>
    </location>
</feature>
<feature type="compositionally biased region" description="Basic and acidic residues" evidence="1">
    <location>
        <begin position="7"/>
        <end position="17"/>
    </location>
</feature>
<feature type="compositionally biased region" description="Low complexity" evidence="1">
    <location>
        <begin position="1569"/>
        <end position="1589"/>
    </location>
</feature>
<feature type="region of interest" description="Disordered" evidence="1">
    <location>
        <begin position="785"/>
        <end position="895"/>
    </location>
</feature>
<organism evidence="2 3">
    <name type="scientific">Rhodofomes roseus</name>
    <dbReference type="NCBI Taxonomy" id="34475"/>
    <lineage>
        <taxon>Eukaryota</taxon>
        <taxon>Fungi</taxon>
        <taxon>Dikarya</taxon>
        <taxon>Basidiomycota</taxon>
        <taxon>Agaricomycotina</taxon>
        <taxon>Agaricomycetes</taxon>
        <taxon>Polyporales</taxon>
        <taxon>Rhodofomes</taxon>
    </lineage>
</organism>
<feature type="region of interest" description="Disordered" evidence="1">
    <location>
        <begin position="1453"/>
        <end position="1507"/>
    </location>
</feature>
<feature type="region of interest" description="Disordered" evidence="1">
    <location>
        <begin position="1407"/>
        <end position="1433"/>
    </location>
</feature>
<proteinExistence type="predicted"/>
<feature type="compositionally biased region" description="Polar residues" evidence="1">
    <location>
        <begin position="1618"/>
        <end position="1641"/>
    </location>
</feature>
<evidence type="ECO:0000256" key="1">
    <source>
        <dbReference type="SAM" id="MobiDB-lite"/>
    </source>
</evidence>
<dbReference type="STRING" id="34475.A0A4Y9YCT7"/>
<feature type="compositionally biased region" description="Polar residues" evidence="1">
    <location>
        <begin position="1648"/>
        <end position="1658"/>
    </location>
</feature>
<reference evidence="2 3" key="1">
    <citation type="submission" date="2019-01" db="EMBL/GenBank/DDBJ databases">
        <title>Genome sequencing of the rare red list fungi Fomitopsis rosea.</title>
        <authorList>
            <person name="Buettner E."/>
            <person name="Kellner H."/>
        </authorList>
    </citation>
    <scope>NUCLEOTIDE SEQUENCE [LARGE SCALE GENOMIC DNA]</scope>
    <source>
        <strain evidence="2 3">DSM 105464</strain>
    </source>
</reference>
<evidence type="ECO:0000313" key="2">
    <source>
        <dbReference type="EMBL" id="TFY59387.1"/>
    </source>
</evidence>
<accession>A0A4Y9YCT7</accession>
<feature type="compositionally biased region" description="Polar residues" evidence="1">
    <location>
        <begin position="883"/>
        <end position="894"/>
    </location>
</feature>
<feature type="region of interest" description="Disordered" evidence="1">
    <location>
        <begin position="1"/>
        <end position="94"/>
    </location>
</feature>
<gene>
    <name evidence="2" type="ORF">EVJ58_g5805</name>
</gene>
<feature type="region of interest" description="Disordered" evidence="1">
    <location>
        <begin position="956"/>
        <end position="982"/>
    </location>
</feature>
<feature type="compositionally biased region" description="Low complexity" evidence="1">
    <location>
        <begin position="788"/>
        <end position="799"/>
    </location>
</feature>